<keyword evidence="5" id="KW-0347">Helicase</keyword>
<protein>
    <submittedName>
        <fullName evidence="11">ATP-dependent nuclease subunit B</fullName>
    </submittedName>
</protein>
<dbReference type="Gene3D" id="3.40.50.300">
    <property type="entry name" value="P-loop containing nucleotide triphosphate hydrolases"/>
    <property type="match status" value="2"/>
</dbReference>
<evidence type="ECO:0000256" key="9">
    <source>
        <dbReference type="ARBA" id="ARBA00023204"/>
    </source>
</evidence>
<gene>
    <name evidence="11" type="ORF">GEZ78_08500</name>
</gene>
<dbReference type="GO" id="GO:0004527">
    <property type="term" value="F:exonuclease activity"/>
    <property type="evidence" value="ECO:0007669"/>
    <property type="project" value="UniProtKB-KW"/>
</dbReference>
<dbReference type="EMBL" id="WIJV01000054">
    <property type="protein sequence ID" value="MQP83592.1"/>
    <property type="molecule type" value="Genomic_DNA"/>
</dbReference>
<dbReference type="GO" id="GO:0004386">
    <property type="term" value="F:helicase activity"/>
    <property type="evidence" value="ECO:0007669"/>
    <property type="project" value="UniProtKB-KW"/>
</dbReference>
<comment type="caution">
    <text evidence="11">The sequence shown here is derived from an EMBL/GenBank/DDBJ whole genome shotgun (WGS) entry which is preliminary data.</text>
</comment>
<keyword evidence="7" id="KW-0067">ATP-binding</keyword>
<evidence type="ECO:0000256" key="4">
    <source>
        <dbReference type="ARBA" id="ARBA00022801"/>
    </source>
</evidence>
<keyword evidence="6" id="KW-0269">Exonuclease</keyword>
<keyword evidence="9" id="KW-0234">DNA repair</keyword>
<keyword evidence="1" id="KW-0540">Nuclease</keyword>
<evidence type="ECO:0000256" key="2">
    <source>
        <dbReference type="ARBA" id="ARBA00022741"/>
    </source>
</evidence>
<accession>A0A7X1QCG9</accession>
<dbReference type="AlphaFoldDB" id="A0A7X1QCG9"/>
<proteinExistence type="predicted"/>
<name>A0A7X1QCG9_STRMT</name>
<organism evidence="11 12">
    <name type="scientific">Streptococcus mitis</name>
    <dbReference type="NCBI Taxonomy" id="28037"/>
    <lineage>
        <taxon>Bacteria</taxon>
        <taxon>Bacillati</taxon>
        <taxon>Bacillota</taxon>
        <taxon>Bacilli</taxon>
        <taxon>Lactobacillales</taxon>
        <taxon>Streptococcaceae</taxon>
        <taxon>Streptococcus</taxon>
        <taxon>Streptococcus mitis group</taxon>
    </lineage>
</organism>
<dbReference type="Pfam" id="PF21445">
    <property type="entry name" value="ADDB_N"/>
    <property type="match status" value="1"/>
</dbReference>
<evidence type="ECO:0000313" key="11">
    <source>
        <dbReference type="EMBL" id="MQP83592.1"/>
    </source>
</evidence>
<keyword evidence="4" id="KW-0378">Hydrolase</keyword>
<evidence type="ECO:0000256" key="8">
    <source>
        <dbReference type="ARBA" id="ARBA00023125"/>
    </source>
</evidence>
<evidence type="ECO:0000259" key="10">
    <source>
        <dbReference type="Pfam" id="PF21445"/>
    </source>
</evidence>
<dbReference type="InterPro" id="IPR027417">
    <property type="entry name" value="P-loop_NTPase"/>
</dbReference>
<sequence>MKLLYTDIRTSLTEILTREAEELVAADKRVFYIAPNSLSFEKERAVLECLSQQASFAITVTRFAQMARYLILNDLPAKTSLDDIGLGMAFYKCLAELDPKDLRVYGTIKQDTQFIQQLIELYHEMTKAQMSFLDLESLTDEDKRADLLLIFEKITTYLNQEQLAQGSQLSHLIEAIENDKVSSDFTQIALVIDGFTRFSAEEERIVDLLHGKGVEIVIGAYASKKAYTSPFSEGNLYQASVEFLHHLASKYQTPAQDCSQAHEQMDSFDKASRLLESSYDFSELTLDVDEKDRENLQIWSCLTQKEELELVARSIRQKLHENSDLSYKHFRILLGDVASYQLSLKTIFDQYQIPFYLGRSESMAHHPLTQFVESILALKRYRFRQEDLINLLRTGLYTDLS</sequence>
<evidence type="ECO:0000256" key="7">
    <source>
        <dbReference type="ARBA" id="ARBA00022840"/>
    </source>
</evidence>
<dbReference type="Proteomes" id="UP000436302">
    <property type="component" value="Unassembled WGS sequence"/>
</dbReference>
<dbReference type="SUPFAM" id="SSF52540">
    <property type="entry name" value="P-loop containing nucleoside triphosphate hydrolases"/>
    <property type="match status" value="2"/>
</dbReference>
<dbReference type="FunFam" id="3.40.50.300:FF:002666">
    <property type="entry name" value="ATP-dependent helicase/deoxyribonuclease subunit B"/>
    <property type="match status" value="1"/>
</dbReference>
<reference evidence="11 12" key="1">
    <citation type="submission" date="2019-10" db="EMBL/GenBank/DDBJ databases">
        <title>Streptococcus mitis of the oral and urogenital tracts.</title>
        <authorList>
            <person name="Price T."/>
            <person name="Mores C.R."/>
            <person name="Putonti C."/>
            <person name="Wolfe A.J."/>
        </authorList>
    </citation>
    <scope>NUCLEOTIDE SEQUENCE [LARGE SCALE GENOMIC DNA]</scope>
    <source>
        <strain evidence="11 12">SM39</strain>
    </source>
</reference>
<dbReference type="GO" id="GO:0006281">
    <property type="term" value="P:DNA repair"/>
    <property type="evidence" value="ECO:0007669"/>
    <property type="project" value="UniProtKB-KW"/>
</dbReference>
<evidence type="ECO:0000313" key="12">
    <source>
        <dbReference type="Proteomes" id="UP000436302"/>
    </source>
</evidence>
<feature type="domain" description="ATP-dependent helicase/deoxyribonuclease subunit B N-terminal" evidence="10">
    <location>
        <begin position="25"/>
        <end position="257"/>
    </location>
</feature>
<keyword evidence="8" id="KW-0238">DNA-binding</keyword>
<dbReference type="InterPro" id="IPR049035">
    <property type="entry name" value="ADDB_N"/>
</dbReference>
<evidence type="ECO:0000256" key="5">
    <source>
        <dbReference type="ARBA" id="ARBA00022806"/>
    </source>
</evidence>
<dbReference type="PANTHER" id="PTHR30591:SF1">
    <property type="entry name" value="RECBCD ENZYME SUBUNIT RECC"/>
    <property type="match status" value="1"/>
</dbReference>
<evidence type="ECO:0000256" key="6">
    <source>
        <dbReference type="ARBA" id="ARBA00022839"/>
    </source>
</evidence>
<dbReference type="GO" id="GO:0003677">
    <property type="term" value="F:DNA binding"/>
    <property type="evidence" value="ECO:0007669"/>
    <property type="project" value="UniProtKB-KW"/>
</dbReference>
<dbReference type="GO" id="GO:0005524">
    <property type="term" value="F:ATP binding"/>
    <property type="evidence" value="ECO:0007669"/>
    <property type="project" value="UniProtKB-KW"/>
</dbReference>
<keyword evidence="3" id="KW-0227">DNA damage</keyword>
<feature type="non-terminal residue" evidence="11">
    <location>
        <position position="401"/>
    </location>
</feature>
<dbReference type="PANTHER" id="PTHR30591">
    <property type="entry name" value="RECBCD ENZYME SUBUNIT RECC"/>
    <property type="match status" value="1"/>
</dbReference>
<keyword evidence="2" id="KW-0547">Nucleotide-binding</keyword>
<dbReference type="GO" id="GO:0006310">
    <property type="term" value="P:DNA recombination"/>
    <property type="evidence" value="ECO:0007669"/>
    <property type="project" value="TreeGrafter"/>
</dbReference>
<evidence type="ECO:0000256" key="1">
    <source>
        <dbReference type="ARBA" id="ARBA00022722"/>
    </source>
</evidence>
<evidence type="ECO:0000256" key="3">
    <source>
        <dbReference type="ARBA" id="ARBA00022763"/>
    </source>
</evidence>